<dbReference type="InParanoid" id="F2UMN8"/>
<name>F2UMN8_SALR5</name>
<dbReference type="GO" id="GO:0030127">
    <property type="term" value="C:COPII vesicle coat"/>
    <property type="evidence" value="ECO:0007669"/>
    <property type="project" value="InterPro"/>
</dbReference>
<dbReference type="GO" id="GO:0006886">
    <property type="term" value="P:intracellular protein transport"/>
    <property type="evidence" value="ECO:0007669"/>
    <property type="project" value="InterPro"/>
</dbReference>
<dbReference type="GeneID" id="16070261"/>
<dbReference type="Gene3D" id="2.30.30.380">
    <property type="entry name" value="Zn-finger domain of Sec23/24"/>
    <property type="match status" value="1"/>
</dbReference>
<reference evidence="2" key="1">
    <citation type="submission" date="2009-08" db="EMBL/GenBank/DDBJ databases">
        <title>Annotation of Salpingoeca rosetta.</title>
        <authorList>
            <consortium name="The Broad Institute Genome Sequencing Platform"/>
            <person name="Russ C."/>
            <person name="Cuomo C."/>
            <person name="Burger G."/>
            <person name="Gray M.W."/>
            <person name="Holland P.W.H."/>
            <person name="King N."/>
            <person name="Lang F.B.F."/>
            <person name="Roger A.J."/>
            <person name="Ruiz-Trillo I."/>
            <person name="Young S.K."/>
            <person name="Zeng Q."/>
            <person name="Gargeya S."/>
            <person name="Alvarado L."/>
            <person name="Berlin A."/>
            <person name="Chapman S.B."/>
            <person name="Chen Z."/>
            <person name="Freedman E."/>
            <person name="Gellesch M."/>
            <person name="Goldberg J."/>
            <person name="Griggs A."/>
            <person name="Gujja S."/>
            <person name="Heilman E."/>
            <person name="Heiman D."/>
            <person name="Howarth C."/>
            <person name="Mehta T."/>
            <person name="Neiman D."/>
            <person name="Pearson M."/>
            <person name="Roberts A."/>
            <person name="Saif S."/>
            <person name="Shea T."/>
            <person name="Shenoy N."/>
            <person name="Sisk P."/>
            <person name="Stolte C."/>
            <person name="Sykes S."/>
            <person name="White J."/>
            <person name="Yandava C."/>
            <person name="Haas B."/>
            <person name="Nusbaum C."/>
            <person name="Birren B."/>
        </authorList>
    </citation>
    <scope>NUCLEOTIDE SEQUENCE</scope>
    <source>
        <strain evidence="2">ATCC 50818</strain>
    </source>
</reference>
<dbReference type="RefSeq" id="XP_004989710.1">
    <property type="nucleotide sequence ID" value="XM_004989653.1"/>
</dbReference>
<gene>
    <name evidence="2" type="ORF">PTSG_09456</name>
</gene>
<dbReference type="InterPro" id="IPR050550">
    <property type="entry name" value="SEC23_SEC24_subfamily"/>
</dbReference>
<sequence>MEDDDAMAVRGAGAGAPMVTFGSRFVHMKEAVQEDERTRTAHDSMRALRVQGDHVDYDNVQQTHVYGPLPTHGIPEEESDEGMTVDTNFLVVRPAQIVSDPQAHKATKDQTVQCSNCGAYANEFSQLEGSAWRCEFCRKDNVVKKHKALKKLAGHSTVEYTLSGPTIKKRPKAPLYVFCIDISGSMGVTSTVRDGDGEHYVSRLDHMKAAIQGCLADLLTETLRKIVREDFVASSVAIKLITHTCLQAYRFGHPLCTDIGMSFETQRLGCISNDVFTTFQFGAILPSQAAQLPVPCMPPAADQRLPFQLQVEYTTPFGARMLRVLTVEREQTSHAEEAFQAADPELLCLHAAHTTSTLMQQSARAASRMRGGYDNLVEQIRQAQQRPAGYENVQLAFDTIYDNVNVLQQGPNDEAADRMFRLRRMGSVARGRGGPQPVYQLATDTSTCTGTHAPQLHHDDVYAVALNKSSDAQPHS</sequence>
<evidence type="ECO:0000259" key="1">
    <source>
        <dbReference type="Pfam" id="PF04810"/>
    </source>
</evidence>
<feature type="domain" description="Zinc finger Sec23/Sec24-type" evidence="1">
    <location>
        <begin position="112"/>
        <end position="146"/>
    </location>
</feature>
<evidence type="ECO:0000313" key="3">
    <source>
        <dbReference type="Proteomes" id="UP000007799"/>
    </source>
</evidence>
<dbReference type="GO" id="GO:0090110">
    <property type="term" value="P:COPII-coated vesicle cargo loading"/>
    <property type="evidence" value="ECO:0007669"/>
    <property type="project" value="TreeGrafter"/>
</dbReference>
<dbReference type="GO" id="GO:0008270">
    <property type="term" value="F:zinc ion binding"/>
    <property type="evidence" value="ECO:0007669"/>
    <property type="project" value="InterPro"/>
</dbReference>
<dbReference type="GO" id="GO:0000149">
    <property type="term" value="F:SNARE binding"/>
    <property type="evidence" value="ECO:0007669"/>
    <property type="project" value="TreeGrafter"/>
</dbReference>
<dbReference type="InterPro" id="IPR006895">
    <property type="entry name" value="Znf_Sec23_Sec24"/>
</dbReference>
<dbReference type="PANTHER" id="PTHR13803">
    <property type="entry name" value="SEC24-RELATED PROTEIN"/>
    <property type="match status" value="1"/>
</dbReference>
<proteinExistence type="predicted"/>
<protein>
    <recommendedName>
        <fullName evidence="1">Zinc finger Sec23/Sec24-type domain-containing protein</fullName>
    </recommendedName>
</protein>
<dbReference type="SUPFAM" id="SSF82919">
    <property type="entry name" value="Zn-finger domain of Sec23/24"/>
    <property type="match status" value="1"/>
</dbReference>
<dbReference type="Pfam" id="PF04810">
    <property type="entry name" value="zf-Sec23_Sec24"/>
    <property type="match status" value="1"/>
</dbReference>
<dbReference type="OrthoDB" id="1724672at2759"/>
<dbReference type="EMBL" id="GL832982">
    <property type="protein sequence ID" value="EGD78387.1"/>
    <property type="molecule type" value="Genomic_DNA"/>
</dbReference>
<accession>F2UMN8</accession>
<dbReference type="PANTHER" id="PTHR13803:SF36">
    <property type="entry name" value="TYPE A VON WILLEBRAND FACTOR DOMAIN-CONTAINING PROTEIN"/>
    <property type="match status" value="1"/>
</dbReference>
<dbReference type="InterPro" id="IPR036465">
    <property type="entry name" value="vWFA_dom_sf"/>
</dbReference>
<dbReference type="GO" id="GO:0070971">
    <property type="term" value="C:endoplasmic reticulum exit site"/>
    <property type="evidence" value="ECO:0007669"/>
    <property type="project" value="TreeGrafter"/>
</dbReference>
<dbReference type="Proteomes" id="UP000007799">
    <property type="component" value="Unassembled WGS sequence"/>
</dbReference>
<organism evidence="2 3">
    <name type="scientific">Salpingoeca rosetta (strain ATCC 50818 / BSB-021)</name>
    <dbReference type="NCBI Taxonomy" id="946362"/>
    <lineage>
        <taxon>Eukaryota</taxon>
        <taxon>Choanoflagellata</taxon>
        <taxon>Craspedida</taxon>
        <taxon>Salpingoecidae</taxon>
        <taxon>Salpingoeca</taxon>
    </lineage>
</organism>
<dbReference type="AlphaFoldDB" id="F2UMN8"/>
<dbReference type="Gene3D" id="3.40.50.410">
    <property type="entry name" value="von Willebrand factor, type A domain"/>
    <property type="match status" value="1"/>
</dbReference>
<evidence type="ECO:0000313" key="2">
    <source>
        <dbReference type="EMBL" id="EGD78387.1"/>
    </source>
</evidence>
<dbReference type="InterPro" id="IPR036174">
    <property type="entry name" value="Znf_Sec23_Sec24_sf"/>
</dbReference>
<dbReference type="KEGG" id="sre:PTSG_09456"/>
<dbReference type="Gene3D" id="2.60.40.1670">
    <property type="entry name" value="beta-sandwich domain of Sec23/24"/>
    <property type="match status" value="1"/>
</dbReference>
<keyword evidence="3" id="KW-1185">Reference proteome</keyword>